<dbReference type="RefSeq" id="WP_129694979.1">
    <property type="nucleotide sequence ID" value="NZ_JAKIHW010000029.1"/>
</dbReference>
<dbReference type="Proteomes" id="UP001147005">
    <property type="component" value="Unassembled WGS sequence"/>
</dbReference>
<evidence type="ECO:0000313" key="2">
    <source>
        <dbReference type="Proteomes" id="UP001147005"/>
    </source>
</evidence>
<dbReference type="AlphaFoldDB" id="A0A9X4GQM9"/>
<organism evidence="1 2">
    <name type="scientific">Citrobacter portucalensis</name>
    <dbReference type="NCBI Taxonomy" id="1639133"/>
    <lineage>
        <taxon>Bacteria</taxon>
        <taxon>Pseudomonadati</taxon>
        <taxon>Pseudomonadota</taxon>
        <taxon>Gammaproteobacteria</taxon>
        <taxon>Enterobacterales</taxon>
        <taxon>Enterobacteriaceae</taxon>
        <taxon>Citrobacter</taxon>
        <taxon>Citrobacter freundii complex</taxon>
    </lineage>
</organism>
<dbReference type="InterPro" id="IPR049596">
    <property type="entry name" value="YlcG-like"/>
</dbReference>
<sequence>MTPELTEILRVRWQRLRLYHFPGSVLTDYRILKNYVKTIGGAV</sequence>
<dbReference type="NCBIfam" id="NF033498">
    <property type="entry name" value="YlcG_phage_expr"/>
    <property type="match status" value="1"/>
</dbReference>
<name>A0A9X4GQM9_9ENTR</name>
<accession>A0A9X4GQM9</accession>
<comment type="caution">
    <text evidence="1">The sequence shown here is derived from an EMBL/GenBank/DDBJ whole genome shotgun (WGS) entry which is preliminary data.</text>
</comment>
<gene>
    <name evidence="1" type="ORF">L2111_20065</name>
</gene>
<evidence type="ECO:0000313" key="1">
    <source>
        <dbReference type="EMBL" id="MDE9620347.1"/>
    </source>
</evidence>
<reference evidence="1" key="1">
    <citation type="submission" date="2022-01" db="EMBL/GenBank/DDBJ databases">
        <title>Genetic Characterization of Carbapenem-resistant Citrobacter spp. from China: a multicenter study.</title>
        <authorList>
            <person name="Ye L."/>
        </authorList>
    </citation>
    <scope>NUCLEOTIDE SEQUENCE</scope>
    <source>
        <strain evidence="1">IR5432</strain>
    </source>
</reference>
<protein>
    <submittedName>
        <fullName evidence="1">YlcG family protein</fullName>
    </submittedName>
</protein>
<proteinExistence type="predicted"/>
<dbReference type="EMBL" id="JAKIHW010000029">
    <property type="protein sequence ID" value="MDE9620347.1"/>
    <property type="molecule type" value="Genomic_DNA"/>
</dbReference>